<evidence type="ECO:0000313" key="3">
    <source>
        <dbReference type="Proteomes" id="UP000322873"/>
    </source>
</evidence>
<name>A0A5M9JWI7_MONFR</name>
<proteinExistence type="predicted"/>
<dbReference type="AlphaFoldDB" id="A0A5M9JWI7"/>
<protein>
    <submittedName>
        <fullName evidence="2">Uncharacterized protein</fullName>
    </submittedName>
</protein>
<evidence type="ECO:0000313" key="2">
    <source>
        <dbReference type="EMBL" id="KAA8573017.1"/>
    </source>
</evidence>
<sequence length="79" mass="9073">MHAITDSLHESNSECNVPFHTSKKTPQIHSLNILRRFLITTSPFSSIDIHRKAPPLGIMIQFFPIPDNIRPSRNARRII</sequence>
<gene>
    <name evidence="2" type="ORF">EYC84_003560</name>
</gene>
<comment type="caution">
    <text evidence="2">The sequence shown here is derived from an EMBL/GenBank/DDBJ whole genome shotgun (WGS) entry which is preliminary data.</text>
</comment>
<keyword evidence="3" id="KW-1185">Reference proteome</keyword>
<feature type="region of interest" description="Disordered" evidence="1">
    <location>
        <begin position="1"/>
        <end position="22"/>
    </location>
</feature>
<accession>A0A5M9JWI7</accession>
<reference evidence="2 3" key="1">
    <citation type="submission" date="2019-06" db="EMBL/GenBank/DDBJ databases">
        <title>Genome Sequence of the Brown Rot Fungal Pathogen Monilinia fructicola.</title>
        <authorList>
            <person name="De Miccolis Angelini R.M."/>
            <person name="Landi L."/>
            <person name="Abate D."/>
            <person name="Pollastro S."/>
            <person name="Romanazzi G."/>
            <person name="Faretra F."/>
        </authorList>
    </citation>
    <scope>NUCLEOTIDE SEQUENCE [LARGE SCALE GENOMIC DNA]</scope>
    <source>
        <strain evidence="2 3">Mfrc123</strain>
    </source>
</reference>
<evidence type="ECO:0000256" key="1">
    <source>
        <dbReference type="SAM" id="MobiDB-lite"/>
    </source>
</evidence>
<dbReference type="Proteomes" id="UP000322873">
    <property type="component" value="Unassembled WGS sequence"/>
</dbReference>
<organism evidence="2 3">
    <name type="scientific">Monilinia fructicola</name>
    <name type="common">Brown rot fungus</name>
    <name type="synonym">Ciboria fructicola</name>
    <dbReference type="NCBI Taxonomy" id="38448"/>
    <lineage>
        <taxon>Eukaryota</taxon>
        <taxon>Fungi</taxon>
        <taxon>Dikarya</taxon>
        <taxon>Ascomycota</taxon>
        <taxon>Pezizomycotina</taxon>
        <taxon>Leotiomycetes</taxon>
        <taxon>Helotiales</taxon>
        <taxon>Sclerotiniaceae</taxon>
        <taxon>Monilinia</taxon>
    </lineage>
</organism>
<dbReference type="EMBL" id="VICG01000004">
    <property type="protein sequence ID" value="KAA8573017.1"/>
    <property type="molecule type" value="Genomic_DNA"/>
</dbReference>